<evidence type="ECO:0000313" key="4">
    <source>
        <dbReference type="Proteomes" id="UP001215151"/>
    </source>
</evidence>
<dbReference type="InterPro" id="IPR040976">
    <property type="entry name" value="Pkinase_fungal"/>
</dbReference>
<dbReference type="AlphaFoldDB" id="A0AAD7XAS2"/>
<protein>
    <recommendedName>
        <fullName evidence="2">Fungal-type protein kinase domain-containing protein</fullName>
    </recommendedName>
</protein>
<keyword evidence="4" id="KW-1185">Reference proteome</keyword>
<comment type="caution">
    <text evidence="3">The sequence shown here is derived from an EMBL/GenBank/DDBJ whole genome shotgun (WGS) entry which is preliminary data.</text>
</comment>
<evidence type="ECO:0000313" key="3">
    <source>
        <dbReference type="EMBL" id="KAJ8481071.1"/>
    </source>
</evidence>
<dbReference type="Pfam" id="PF17667">
    <property type="entry name" value="Pkinase_fungal"/>
    <property type="match status" value="1"/>
</dbReference>
<sequence>MMSSNEQPHTPSFAPLQGAALNVNEAPEVVQNSGMPSYFADYPVKPVGLISLTKSLEQTSTSPPRRGRGFSDFGMALQYAKTVNDLLKAVYDVLEMHRTIASRREVLNRDMNIFNILMYPQRSPTYRRAKEMDNMPLLIDAVLAGRSSDPDTPSTPRGLMIDFDHSALLGHAKANPRIHDAIRRELKHRIGTPTYIARAVTIATFPCKLEHLYYLRMPTLDGKAKELYTQAYGQMRYDQYTDDLEGPTRHGGLPRRDKLKDLQKIAKTMPVFHRWEYDAESVFWTMYAALLRAQPRNAEEVPDVVVSLNLKTVWGRLKAHTIPDAPGELASYNDSRQHLLGFDEDQFAAAFHPTMRDVAILLQRIAEQVSPTYALMDPPPPFEDHLHEAMQRLILEYLVDHEQSPIPLVPGVLRSVEIDLKNDSRGLGTHESPLQDLTVEANTGSKRPREENDSFTRRVLPKREARSPSRRRCPHSQRVVPG</sequence>
<feature type="region of interest" description="Disordered" evidence="1">
    <location>
        <begin position="424"/>
        <end position="482"/>
    </location>
</feature>
<organism evidence="3 4">
    <name type="scientific">Trametes cubensis</name>
    <dbReference type="NCBI Taxonomy" id="1111947"/>
    <lineage>
        <taxon>Eukaryota</taxon>
        <taxon>Fungi</taxon>
        <taxon>Dikarya</taxon>
        <taxon>Basidiomycota</taxon>
        <taxon>Agaricomycotina</taxon>
        <taxon>Agaricomycetes</taxon>
        <taxon>Polyporales</taxon>
        <taxon>Polyporaceae</taxon>
        <taxon>Trametes</taxon>
    </lineage>
</organism>
<dbReference type="EMBL" id="JAPEVG010000146">
    <property type="protein sequence ID" value="KAJ8481071.1"/>
    <property type="molecule type" value="Genomic_DNA"/>
</dbReference>
<dbReference type="Proteomes" id="UP001215151">
    <property type="component" value="Unassembled WGS sequence"/>
</dbReference>
<feature type="domain" description="Fungal-type protein kinase" evidence="2">
    <location>
        <begin position="70"/>
        <end position="284"/>
    </location>
</feature>
<reference evidence="3" key="1">
    <citation type="submission" date="2022-11" db="EMBL/GenBank/DDBJ databases">
        <title>Genome Sequence of Cubamyces cubensis.</title>
        <authorList>
            <person name="Buettner E."/>
        </authorList>
    </citation>
    <scope>NUCLEOTIDE SEQUENCE</scope>
    <source>
        <strain evidence="3">MPL-01</strain>
    </source>
</reference>
<proteinExistence type="predicted"/>
<name>A0AAD7XAS2_9APHY</name>
<evidence type="ECO:0000256" key="1">
    <source>
        <dbReference type="SAM" id="MobiDB-lite"/>
    </source>
</evidence>
<evidence type="ECO:0000259" key="2">
    <source>
        <dbReference type="Pfam" id="PF17667"/>
    </source>
</evidence>
<accession>A0AAD7XAS2</accession>
<feature type="compositionally biased region" description="Basic and acidic residues" evidence="1">
    <location>
        <begin position="447"/>
        <end position="467"/>
    </location>
</feature>
<gene>
    <name evidence="3" type="ORF">ONZ51_g6247</name>
</gene>